<dbReference type="PROSITE" id="PS01180">
    <property type="entry name" value="CUB"/>
    <property type="match status" value="2"/>
</dbReference>
<dbReference type="AlphaFoldDB" id="T1F6W7"/>
<dbReference type="PANTHER" id="PTHR47537:SF2">
    <property type="entry name" value="CUBILIN"/>
    <property type="match status" value="1"/>
</dbReference>
<dbReference type="GO" id="GO:0005886">
    <property type="term" value="C:plasma membrane"/>
    <property type="evidence" value="ECO:0000318"/>
    <property type="project" value="GO_Central"/>
</dbReference>
<dbReference type="InterPro" id="IPR000859">
    <property type="entry name" value="CUB_dom"/>
</dbReference>
<accession>T1F6W7</accession>
<dbReference type="RefSeq" id="XP_009018358.1">
    <property type="nucleotide sequence ID" value="XM_009020110.1"/>
</dbReference>
<reference evidence="4 6" key="2">
    <citation type="journal article" date="2013" name="Nature">
        <title>Insights into bilaterian evolution from three spiralian genomes.</title>
        <authorList>
            <person name="Simakov O."/>
            <person name="Marletaz F."/>
            <person name="Cho S.J."/>
            <person name="Edsinger-Gonzales E."/>
            <person name="Havlak P."/>
            <person name="Hellsten U."/>
            <person name="Kuo D.H."/>
            <person name="Larsson T."/>
            <person name="Lv J."/>
            <person name="Arendt D."/>
            <person name="Savage R."/>
            <person name="Osoegawa K."/>
            <person name="de Jong P."/>
            <person name="Grimwood J."/>
            <person name="Chapman J.A."/>
            <person name="Shapiro H."/>
            <person name="Aerts A."/>
            <person name="Otillar R.P."/>
            <person name="Terry A.Y."/>
            <person name="Boore J.L."/>
            <person name="Grigoriev I.V."/>
            <person name="Lindberg D.R."/>
            <person name="Seaver E.C."/>
            <person name="Weisblat D.A."/>
            <person name="Putnam N.H."/>
            <person name="Rokhsar D.S."/>
        </authorList>
    </citation>
    <scope>NUCLEOTIDE SEQUENCE</scope>
</reference>
<evidence type="ECO:0000313" key="6">
    <source>
        <dbReference type="Proteomes" id="UP000015101"/>
    </source>
</evidence>
<dbReference type="Pfam" id="PF00431">
    <property type="entry name" value="CUB"/>
    <property type="match status" value="2"/>
</dbReference>
<sequence>MVVAAVAIQIDHVVSSYLSAGNFNNKNCVFDFQTRPNSKWGSFRSPNHPNHYPNPITCVYYFRSYPWERVVIEFVEFDLDFSHGDAFNPDKCDFADTLLIETQQQTMQQNSKQQQYNRIGIYCGKKLPPRTMSSGSNMRLTFTSGTFRFMNSRGFYAKYEFVNDFKVNSLPMVQDRNNECKFYYSSFQAEASTNIATISHSNNNQLSSYHSYYQQLQQQQSQLSSRNKGYFTSPNYPGLYPKNTTCFYYFRTDPLKAVVFNFKHFEVDDKSLTFEKNVSACNKKNKQA</sequence>
<dbReference type="InterPro" id="IPR035914">
    <property type="entry name" value="Sperma_CUB_dom_sf"/>
</dbReference>
<feature type="domain" description="CUB" evidence="3">
    <location>
        <begin position="219"/>
        <end position="288"/>
    </location>
</feature>
<dbReference type="KEGG" id="hro:HELRODRAFT_173504"/>
<dbReference type="CTD" id="20204566"/>
<dbReference type="HOGENOM" id="CLU_967337_0_0_1"/>
<gene>
    <name evidence="5" type="primary">20204566</name>
    <name evidence="4" type="ORF">HELRODRAFT_173504</name>
</gene>
<dbReference type="FunFam" id="2.60.120.290:FF:000058">
    <property type="entry name" value="CUB domaincontaining protein"/>
    <property type="match status" value="1"/>
</dbReference>
<organism evidence="5 6">
    <name type="scientific">Helobdella robusta</name>
    <name type="common">Californian leech</name>
    <dbReference type="NCBI Taxonomy" id="6412"/>
    <lineage>
        <taxon>Eukaryota</taxon>
        <taxon>Metazoa</taxon>
        <taxon>Spiralia</taxon>
        <taxon>Lophotrochozoa</taxon>
        <taxon>Annelida</taxon>
        <taxon>Clitellata</taxon>
        <taxon>Hirudinea</taxon>
        <taxon>Rhynchobdellida</taxon>
        <taxon>Glossiphoniidae</taxon>
        <taxon>Helobdella</taxon>
    </lineage>
</organism>
<keyword evidence="6" id="KW-1185">Reference proteome</keyword>
<dbReference type="SUPFAM" id="SSF49854">
    <property type="entry name" value="Spermadhesin, CUB domain"/>
    <property type="match status" value="2"/>
</dbReference>
<evidence type="ECO:0000256" key="1">
    <source>
        <dbReference type="ARBA" id="ARBA00023157"/>
    </source>
</evidence>
<dbReference type="CDD" id="cd00041">
    <property type="entry name" value="CUB"/>
    <property type="match status" value="2"/>
</dbReference>
<dbReference type="OrthoDB" id="6369184at2759"/>
<comment type="caution">
    <text evidence="2">Lacks conserved residue(s) required for the propagation of feature annotation.</text>
</comment>
<reference evidence="6" key="1">
    <citation type="submission" date="2012-12" db="EMBL/GenBank/DDBJ databases">
        <authorList>
            <person name="Hellsten U."/>
            <person name="Grimwood J."/>
            <person name="Chapman J.A."/>
            <person name="Shapiro H."/>
            <person name="Aerts A."/>
            <person name="Otillar R.P."/>
            <person name="Terry A.Y."/>
            <person name="Boore J.L."/>
            <person name="Simakov O."/>
            <person name="Marletaz F."/>
            <person name="Cho S.-J."/>
            <person name="Edsinger-Gonzales E."/>
            <person name="Havlak P."/>
            <person name="Kuo D.-H."/>
            <person name="Larsson T."/>
            <person name="Lv J."/>
            <person name="Arendt D."/>
            <person name="Savage R."/>
            <person name="Osoegawa K."/>
            <person name="de Jong P."/>
            <person name="Lindberg D.R."/>
            <person name="Seaver E.C."/>
            <person name="Weisblat D.A."/>
            <person name="Putnam N.H."/>
            <person name="Grigoriev I.V."/>
            <person name="Rokhsar D.S."/>
        </authorList>
    </citation>
    <scope>NUCLEOTIDE SEQUENCE</scope>
</reference>
<dbReference type="EMBL" id="KB096590">
    <property type="protein sequence ID" value="ESO03801.1"/>
    <property type="molecule type" value="Genomic_DNA"/>
</dbReference>
<dbReference type="InParanoid" id="T1F6W7"/>
<dbReference type="Proteomes" id="UP000015101">
    <property type="component" value="Unassembled WGS sequence"/>
</dbReference>
<dbReference type="GeneID" id="20204566"/>
<dbReference type="Gene3D" id="2.60.120.290">
    <property type="entry name" value="Spermadhesin, CUB domain"/>
    <property type="match status" value="2"/>
</dbReference>
<dbReference type="InterPro" id="IPR053207">
    <property type="entry name" value="Non-NMDA_GluR_Accessory"/>
</dbReference>
<protein>
    <recommendedName>
        <fullName evidence="3">CUB domain-containing protein</fullName>
    </recommendedName>
</protein>
<dbReference type="SMART" id="SM00042">
    <property type="entry name" value="CUB"/>
    <property type="match status" value="1"/>
</dbReference>
<feature type="domain" description="CUB" evidence="3">
    <location>
        <begin position="28"/>
        <end position="162"/>
    </location>
</feature>
<name>T1F6W7_HELRO</name>
<dbReference type="EnsemblMetazoa" id="HelroT173504">
    <property type="protein sequence ID" value="HelroP173504"/>
    <property type="gene ID" value="HelroG173504"/>
</dbReference>
<dbReference type="eggNOG" id="KOG3714">
    <property type="taxonomic scope" value="Eukaryota"/>
</dbReference>
<keyword evidence="1" id="KW-1015">Disulfide bond</keyword>
<proteinExistence type="predicted"/>
<evidence type="ECO:0000256" key="2">
    <source>
        <dbReference type="PROSITE-ProRule" id="PRU00059"/>
    </source>
</evidence>
<evidence type="ECO:0000313" key="5">
    <source>
        <dbReference type="EnsemblMetazoa" id="HelroP173504"/>
    </source>
</evidence>
<dbReference type="PANTHER" id="PTHR47537">
    <property type="entry name" value="CUBILIN"/>
    <property type="match status" value="1"/>
</dbReference>
<reference evidence="5" key="3">
    <citation type="submission" date="2015-06" db="UniProtKB">
        <authorList>
            <consortium name="EnsemblMetazoa"/>
        </authorList>
    </citation>
    <scope>IDENTIFICATION</scope>
</reference>
<dbReference type="EMBL" id="AMQM01004562">
    <property type="status" value="NOT_ANNOTATED_CDS"/>
    <property type="molecule type" value="Genomic_DNA"/>
</dbReference>
<evidence type="ECO:0000259" key="3">
    <source>
        <dbReference type="PROSITE" id="PS01180"/>
    </source>
</evidence>
<evidence type="ECO:0000313" key="4">
    <source>
        <dbReference type="EMBL" id="ESO03801.1"/>
    </source>
</evidence>